<proteinExistence type="evidence at protein level"/>
<dbReference type="EMBL" id="MW394391">
    <property type="protein sequence ID" value="QQV92002.1"/>
    <property type="molecule type" value="Genomic_DNA"/>
</dbReference>
<dbReference type="SMR" id="A0A7U0GBA8"/>
<evidence type="ECO:0000313" key="1">
    <source>
        <dbReference type="EMBL" id="QQV92002.1"/>
    </source>
</evidence>
<gene>
    <name evidence="1" type="ORF">vBKpMFBKp24_372</name>
</gene>
<dbReference type="InterPro" id="IPR057920">
    <property type="entry name" value="PhiKZ_MCP"/>
</dbReference>
<keyword evidence="3 4" id="KW-0002">3D-structure</keyword>
<dbReference type="PDB" id="8BFP">
    <property type="method" value="EM"/>
    <property type="resolution" value="4.10 A"/>
    <property type="chains" value="A/B/C/D/E/G/H/I/J/K/L/M/N/O/P/Q/R/S/T/U/V/W/X/Y/Z/a/b/c/d/e=193-762"/>
</dbReference>
<reference evidence="1 2" key="1">
    <citation type="submission" date="2020-12" db="EMBL/GenBank/DDBJ databases">
        <title>Genomic characterization of four novel bacteriophages infecting Klebsiella pneumoniae.</title>
        <authorList>
            <person name="Estrada Bonilla B."/>
            <person name="Costa A.R."/>
            <person name="van Rossum T."/>
            <person name="Hagedoorn S."/>
            <person name="Wallinga H."/>
            <person name="Xiao M."/>
            <person name="Song W."/>
            <person name="Haas P.-J."/>
            <person name="Nobrega F.L."/>
            <person name="Brouns S.J.J."/>
        </authorList>
    </citation>
    <scope>NUCLEOTIDE SEQUENCE [LARGE SCALE GENOMIC DNA]</scope>
</reference>
<protein>
    <submittedName>
        <fullName evidence="1">Major head protein</fullName>
    </submittedName>
</protein>
<organism evidence="1 2">
    <name type="scientific">Klebsiella phage vB_KpM_FBKp24</name>
    <dbReference type="NCBI Taxonomy" id="2801834"/>
    <lineage>
        <taxon>Viruses</taxon>
        <taxon>Duplodnaviria</taxon>
        <taxon>Heunggongvirae</taxon>
        <taxon>Uroviricota</taxon>
        <taxon>Caudoviricetes</taxon>
        <taxon>Chimalliviridae</taxon>
        <taxon>Maaswegvirus</taxon>
        <taxon>Maaswegvirus Kp24</taxon>
    </lineage>
</organism>
<keyword evidence="2" id="KW-1185">Reference proteome</keyword>
<dbReference type="Proteomes" id="UP000596381">
    <property type="component" value="Segment"/>
</dbReference>
<evidence type="ECO:0007829" key="4">
    <source>
        <dbReference type="PDB" id="8BFP"/>
    </source>
</evidence>
<accession>A0A7U0GBA8</accession>
<name>A0A7U0GBA8_9CAUD</name>
<dbReference type="PDB" id="8BFL">
    <property type="method" value="EM"/>
    <property type="resolution" value="4.10 A"/>
    <property type="chains" value="A/B/C/D/E/F/G/H/I/J/K/L/M/N/O/P/Q/R/S/T/U/V/W/X/Y/Z/a/b/c/d=193-762"/>
</dbReference>
<evidence type="ECO:0007829" key="3">
    <source>
        <dbReference type="PDB" id="8BFL"/>
    </source>
</evidence>
<sequence length="762" mass="84108">MARPKKGLLNAGAAGAIKSLVDSVRQSVEKNHTMLPQGQAAGVMSVALESYDALGVQADDIENTLEAVKDSLNDAVEQISAITEATDAVDGEGEGFVDGGDDLRQHQKEVAVEAAAILAMSHNSPRAYYRDGYAVPSFESDVRVNEFVSAGANGSIATLPAKSLPSLESFDEKETEKWREHSYAINMIVAKQHEFAELFYRTYIVTPDQAGFQLSIRRNLVWEGWTGEGLSGEKQEISKRNILQGLLDYTTLETNSTELIPVIQSGENDEQFIDPSVLPAQTVKQGKDTFDTNFLKFSENGEGFNLLMLAQTPSRLKKGSMTFTDSLDSRIALKQLLISVTKGGTTELFALDVNRDQYAAYTATREYNFRLMQLKFHTSLGLGEESTTVAGAESALLKDLFDLGYRIELDVKVDGEMNVENGNGDTSLRALRLARVFDKEGKEIALTDSRVSAALSGLTVTGVGYSLEARLTNINQLEMGLLIDSDVQKQGFMIPTLPPLVIVKPAMVEDDKTYPRLEALTTAYRIQQMRNNAVTTLLNRADTLKSYLGVGVPHPIESNLGLEGVGQYYVRPYYNEATIDVLNDLNNLTSAAKQTDIQGLIVSKINEMVYTADQLTGYTAALEAAFSGRSPKPHVAIGTDMRLPQYIQINGDDRTVGIGYDYTIARISDLRMKDKIVMTFILPNESEPHPLQHGVLGFIPEYLVDFNMIRNQRIGREIRLTPRYRYFNFLPIMLVINVINLEEAIAQRTALDVNETQVTPAS</sequence>
<dbReference type="Pfam" id="PF25620">
    <property type="entry name" value="PhiKZ_MCP"/>
    <property type="match status" value="1"/>
</dbReference>
<evidence type="ECO:0000313" key="2">
    <source>
        <dbReference type="Proteomes" id="UP000596381"/>
    </source>
</evidence>
<reference evidence="3 4" key="2">
    <citation type="journal article" date="2022" name="Nat. Commun.">
        <title>High-resolution reconstruction of a Jumbo-bacteriophage infecting capsulated bacteria using hyperbranched tail fibers.</title>
        <authorList>
            <person name="Ouyang R."/>
            <person name="Costa A.R."/>
            <person name="Cassidy C.K."/>
            <person name="Otwinowska A."/>
            <person name="Williams V.C.J."/>
            <person name="Latka A."/>
            <person name="Stansfeld P.J."/>
            <person name="Drulis-Kawa Z."/>
            <person name="Briers Y."/>
            <person name="Pelt D.M."/>
            <person name="Brouns S.J.J."/>
            <person name="Briegel A."/>
        </authorList>
    </citation>
    <scope>STRUCTURE BY ELECTRON MICROSCOPY (4.10 ANGSTROMS) OF 193-762</scope>
</reference>